<dbReference type="InterPro" id="IPR036714">
    <property type="entry name" value="SDH_sf"/>
</dbReference>
<comment type="similarity">
    <text evidence="1">Belongs to the SdhE FAD assembly factor family.</text>
</comment>
<dbReference type="AlphaFoldDB" id="A0A6J4J1Q7"/>
<evidence type="ECO:0000256" key="3">
    <source>
        <dbReference type="ARBA" id="ARBA00023186"/>
    </source>
</evidence>
<protein>
    <recommendedName>
        <fullName evidence="2">FAD assembly factor SdhE</fullName>
    </recommendedName>
</protein>
<dbReference type="InterPro" id="IPR005631">
    <property type="entry name" value="SDH"/>
</dbReference>
<evidence type="ECO:0000256" key="2">
    <source>
        <dbReference type="ARBA" id="ARBA00019418"/>
    </source>
</evidence>
<evidence type="ECO:0000313" key="4">
    <source>
        <dbReference type="EMBL" id="CAA9264576.1"/>
    </source>
</evidence>
<dbReference type="GO" id="GO:0006099">
    <property type="term" value="P:tricarboxylic acid cycle"/>
    <property type="evidence" value="ECO:0007669"/>
    <property type="project" value="TreeGrafter"/>
</dbReference>
<accession>A0A6J4J1Q7</accession>
<gene>
    <name evidence="4" type="ORF">AVDCRST_MAG27-3262</name>
</gene>
<proteinExistence type="inferred from homology"/>
<evidence type="ECO:0000256" key="1">
    <source>
        <dbReference type="ARBA" id="ARBA00008571"/>
    </source>
</evidence>
<dbReference type="Gene3D" id="1.10.150.250">
    <property type="entry name" value="Flavinator of succinate dehydrogenase"/>
    <property type="match status" value="1"/>
</dbReference>
<reference evidence="4" key="1">
    <citation type="submission" date="2020-02" db="EMBL/GenBank/DDBJ databases">
        <authorList>
            <person name="Meier V. D."/>
        </authorList>
    </citation>
    <scope>NUCLEOTIDE SEQUENCE</scope>
    <source>
        <strain evidence="4">AVDCRST_MAG27</strain>
    </source>
</reference>
<dbReference type="PANTHER" id="PTHR12469:SF2">
    <property type="entry name" value="SUCCINATE DEHYDROGENASE ASSEMBLY FACTOR 2, MITOCHONDRIAL"/>
    <property type="match status" value="1"/>
</dbReference>
<keyword evidence="3" id="KW-0143">Chaperone</keyword>
<dbReference type="SUPFAM" id="SSF109910">
    <property type="entry name" value="YgfY-like"/>
    <property type="match status" value="1"/>
</dbReference>
<name>A0A6J4J1Q7_9PROT</name>
<dbReference type="Pfam" id="PF03937">
    <property type="entry name" value="Sdh5"/>
    <property type="match status" value="1"/>
</dbReference>
<organism evidence="4">
    <name type="scientific">uncultured Craurococcus sp</name>
    <dbReference type="NCBI Taxonomy" id="1135998"/>
    <lineage>
        <taxon>Bacteria</taxon>
        <taxon>Pseudomonadati</taxon>
        <taxon>Pseudomonadota</taxon>
        <taxon>Alphaproteobacteria</taxon>
        <taxon>Acetobacterales</taxon>
        <taxon>Acetobacteraceae</taxon>
        <taxon>Craurococcus</taxon>
        <taxon>environmental samples</taxon>
    </lineage>
</organism>
<sequence length="106" mass="11892">MPSDHSAPDPTELDPRRRRLLFRARHRGTKEADLMIGAFVERLVAGFSEAELEELEAVLEYPDVDLSDWLTGRRPIPPECRTPMLDRMAVECAAPGAGLPEGLRRP</sequence>
<dbReference type="EMBL" id="CADCTD010000126">
    <property type="protein sequence ID" value="CAA9264576.1"/>
    <property type="molecule type" value="Genomic_DNA"/>
</dbReference>
<dbReference type="PANTHER" id="PTHR12469">
    <property type="entry name" value="PROTEIN EMI5 HOMOLOG, MITOCHONDRIAL"/>
    <property type="match status" value="1"/>
</dbReference>